<dbReference type="Proteomes" id="UP000823674">
    <property type="component" value="Chromosome A01"/>
</dbReference>
<dbReference type="EMBL" id="JADBGQ010000001">
    <property type="protein sequence ID" value="KAG5415065.1"/>
    <property type="molecule type" value="Genomic_DNA"/>
</dbReference>
<comment type="caution">
    <text evidence="2">The sequence shown here is derived from an EMBL/GenBank/DDBJ whole genome shotgun (WGS) entry which is preliminary data.</text>
</comment>
<reference evidence="2 3" key="1">
    <citation type="submission" date="2021-03" db="EMBL/GenBank/DDBJ databases">
        <authorList>
            <person name="King G.J."/>
            <person name="Bancroft I."/>
            <person name="Baten A."/>
            <person name="Bloomfield J."/>
            <person name="Borpatragohain P."/>
            <person name="He Z."/>
            <person name="Irish N."/>
            <person name="Irwin J."/>
            <person name="Liu K."/>
            <person name="Mauleon R.P."/>
            <person name="Moore J."/>
            <person name="Morris R."/>
            <person name="Ostergaard L."/>
            <person name="Wang B."/>
            <person name="Wells R."/>
        </authorList>
    </citation>
    <scope>NUCLEOTIDE SEQUENCE [LARGE SCALE GENOMIC DNA]</scope>
    <source>
        <strain evidence="2">R-o-18</strain>
        <tissue evidence="2">Leaf</tissue>
    </source>
</reference>
<feature type="non-terminal residue" evidence="2">
    <location>
        <position position="250"/>
    </location>
</feature>
<evidence type="ECO:0000313" key="2">
    <source>
        <dbReference type="EMBL" id="KAG5415065.1"/>
    </source>
</evidence>
<protein>
    <recommendedName>
        <fullName evidence="4">Zinc finger GRF-type domain-containing protein</fullName>
    </recommendedName>
</protein>
<evidence type="ECO:0008006" key="4">
    <source>
        <dbReference type="Google" id="ProtNLM"/>
    </source>
</evidence>
<evidence type="ECO:0000256" key="1">
    <source>
        <dbReference type="SAM" id="MobiDB-lite"/>
    </source>
</evidence>
<proteinExistence type="predicted"/>
<feature type="compositionally biased region" description="Polar residues" evidence="1">
    <location>
        <begin position="1"/>
        <end position="16"/>
    </location>
</feature>
<feature type="non-terminal residue" evidence="2">
    <location>
        <position position="1"/>
    </location>
</feature>
<accession>A0ABQ7NW39</accession>
<feature type="region of interest" description="Disordered" evidence="1">
    <location>
        <begin position="1"/>
        <end position="20"/>
    </location>
</feature>
<evidence type="ECO:0000313" key="3">
    <source>
        <dbReference type="Proteomes" id="UP000823674"/>
    </source>
</evidence>
<organism evidence="2 3">
    <name type="scientific">Brassica rapa subsp. trilocularis</name>
    <dbReference type="NCBI Taxonomy" id="1813537"/>
    <lineage>
        <taxon>Eukaryota</taxon>
        <taxon>Viridiplantae</taxon>
        <taxon>Streptophyta</taxon>
        <taxon>Embryophyta</taxon>
        <taxon>Tracheophyta</taxon>
        <taxon>Spermatophyta</taxon>
        <taxon>Magnoliopsida</taxon>
        <taxon>eudicotyledons</taxon>
        <taxon>Gunneridae</taxon>
        <taxon>Pentapetalae</taxon>
        <taxon>rosids</taxon>
        <taxon>malvids</taxon>
        <taxon>Brassicales</taxon>
        <taxon>Brassicaceae</taxon>
        <taxon>Brassiceae</taxon>
        <taxon>Brassica</taxon>
    </lineage>
</organism>
<dbReference type="PANTHER" id="PTHR33248">
    <property type="entry name" value="ZINC ION-BINDING PROTEIN"/>
    <property type="match status" value="1"/>
</dbReference>
<keyword evidence="3" id="KW-1185">Reference proteome</keyword>
<name>A0ABQ7NW39_BRACM</name>
<gene>
    <name evidence="2" type="primary">A01p026540.1_BraROA</name>
    <name evidence="2" type="ORF">IGI04_002632</name>
</gene>
<sequence>GRTQLSSGDETASSGRGNPRFVSDYRSHRLPILSLATHVAIVHRRRDRCFLLSSLLSSPPNRSRSPHESIRSLSLSPFLPFVMGLDYSYTQPSQSDDYGLGNTTESDHCSTEMNIMLDQADIEASRVQYPPQPEVEFGFPRECYCGGEPVLRTSITGRRFYSCENIDDGDCHVYKCWEEAATEEIKALGTQYALLSDKIDYIAGVSDYESELNQVKDLHYQTELKVTMLEKTVSDLAKKCYGFELGLGVM</sequence>